<feature type="region of interest" description="Disordered" evidence="3">
    <location>
        <begin position="42"/>
        <end position="63"/>
    </location>
</feature>
<name>A0ABX8SBF6_9ACTN</name>
<evidence type="ECO:0000313" key="5">
    <source>
        <dbReference type="EMBL" id="QXQ14329.1"/>
    </source>
</evidence>
<dbReference type="InterPro" id="IPR009057">
    <property type="entry name" value="Homeodomain-like_sf"/>
</dbReference>
<protein>
    <submittedName>
        <fullName evidence="5">TetR/AcrR family transcriptional regulator</fullName>
    </submittedName>
</protein>
<dbReference type="Pfam" id="PF00440">
    <property type="entry name" value="TetR_N"/>
    <property type="match status" value="1"/>
</dbReference>
<dbReference type="PANTHER" id="PTHR30055">
    <property type="entry name" value="HTH-TYPE TRANSCRIPTIONAL REGULATOR RUTR"/>
    <property type="match status" value="1"/>
</dbReference>
<keyword evidence="1 2" id="KW-0238">DNA-binding</keyword>
<dbReference type="PANTHER" id="PTHR30055:SF160">
    <property type="entry name" value="TRANSCRIPTIONAL REGULATORY PROTEIN (PROBABLY ASNC-FAMILY)-RELATED"/>
    <property type="match status" value="1"/>
</dbReference>
<dbReference type="Proteomes" id="UP000887023">
    <property type="component" value="Chromosome"/>
</dbReference>
<dbReference type="SUPFAM" id="SSF48498">
    <property type="entry name" value="Tetracyclin repressor-like, C-terminal domain"/>
    <property type="match status" value="1"/>
</dbReference>
<keyword evidence="6" id="KW-1185">Reference proteome</keyword>
<evidence type="ECO:0000256" key="2">
    <source>
        <dbReference type="PROSITE-ProRule" id="PRU00335"/>
    </source>
</evidence>
<feature type="DNA-binding region" description="H-T-H motif" evidence="2">
    <location>
        <begin position="87"/>
        <end position="106"/>
    </location>
</feature>
<dbReference type="InterPro" id="IPR050109">
    <property type="entry name" value="HTH-type_TetR-like_transc_reg"/>
</dbReference>
<evidence type="ECO:0000256" key="3">
    <source>
        <dbReference type="SAM" id="MobiDB-lite"/>
    </source>
</evidence>
<organism evidence="5 6">
    <name type="scientific">Skermania pinensis</name>
    <dbReference type="NCBI Taxonomy" id="39122"/>
    <lineage>
        <taxon>Bacteria</taxon>
        <taxon>Bacillati</taxon>
        <taxon>Actinomycetota</taxon>
        <taxon>Actinomycetes</taxon>
        <taxon>Mycobacteriales</taxon>
        <taxon>Gordoniaceae</taxon>
        <taxon>Skermania</taxon>
    </lineage>
</organism>
<accession>A0ABX8SBF6</accession>
<dbReference type="Pfam" id="PF19344">
    <property type="entry name" value="TetR_C_32"/>
    <property type="match status" value="1"/>
</dbReference>
<reference evidence="5" key="1">
    <citation type="submission" date="2021-07" db="EMBL/GenBank/DDBJ databases">
        <title>Candidatus Kaistella beijingensis sp. nov. isolated from a municipal wastewater treatment plant is involved in sludge foaming.</title>
        <authorList>
            <person name="Song Y."/>
            <person name="Liu S.-J."/>
        </authorList>
    </citation>
    <scope>NUCLEOTIDE SEQUENCE</scope>
    <source>
        <strain evidence="5">DSM 43998</strain>
    </source>
</reference>
<proteinExistence type="predicted"/>
<feature type="compositionally biased region" description="Basic and acidic residues" evidence="3">
    <location>
        <begin position="42"/>
        <end position="57"/>
    </location>
</feature>
<evidence type="ECO:0000259" key="4">
    <source>
        <dbReference type="PROSITE" id="PS50977"/>
    </source>
</evidence>
<dbReference type="InterPro" id="IPR001647">
    <property type="entry name" value="HTH_TetR"/>
</dbReference>
<evidence type="ECO:0000313" key="6">
    <source>
        <dbReference type="Proteomes" id="UP000887023"/>
    </source>
</evidence>
<dbReference type="EMBL" id="CP079105">
    <property type="protein sequence ID" value="QXQ14329.1"/>
    <property type="molecule type" value="Genomic_DNA"/>
</dbReference>
<evidence type="ECO:0000256" key="1">
    <source>
        <dbReference type="ARBA" id="ARBA00023125"/>
    </source>
</evidence>
<feature type="domain" description="HTH tetR-type" evidence="4">
    <location>
        <begin position="65"/>
        <end position="124"/>
    </location>
</feature>
<gene>
    <name evidence="5" type="ORF">KV203_02555</name>
</gene>
<dbReference type="SUPFAM" id="SSF46689">
    <property type="entry name" value="Homeodomain-like"/>
    <property type="match status" value="1"/>
</dbReference>
<dbReference type="Gene3D" id="1.10.357.10">
    <property type="entry name" value="Tetracycline Repressor, domain 2"/>
    <property type="match status" value="1"/>
</dbReference>
<dbReference type="InterPro" id="IPR045823">
    <property type="entry name" value="TetR_C_32"/>
</dbReference>
<feature type="compositionally biased region" description="Basic residues" evidence="3">
    <location>
        <begin position="1"/>
        <end position="12"/>
    </location>
</feature>
<feature type="region of interest" description="Disordered" evidence="3">
    <location>
        <begin position="1"/>
        <end position="26"/>
    </location>
</feature>
<dbReference type="PROSITE" id="PS50977">
    <property type="entry name" value="HTH_TETR_2"/>
    <property type="match status" value="1"/>
</dbReference>
<dbReference type="InterPro" id="IPR036271">
    <property type="entry name" value="Tet_transcr_reg_TetR-rel_C_sf"/>
</dbReference>
<dbReference type="RefSeq" id="WP_083529742.1">
    <property type="nucleotide sequence ID" value="NZ_CP079105.1"/>
</dbReference>
<sequence length="269" mass="29748">MAWSRWSRRHSAHGSAADRAPASKLGANVPVPRSAILAAEHIVRPRDRPTPKPDGRKQRWQQHKIARRAELVDGTLAAIRRHGSTIGMDEIAADIGVSKTVLYRYFADKADLIRTTMDRYVESTLAPRIYAAIGGSDGEYELIRSAITAYVDTVSADPDVYLFVMGTGGADRDVVTAFQQMFAEVVAAALLARLTEHRIEPGGAWPWSYAIVGAVQLSTHWWISNRSIGPEELINYLTMMVWNAVEGIARDDGSAERFAARAHQLRTPQ</sequence>